<proteinExistence type="predicted"/>
<sequence>MDIFGSEGCMSVDTTTSLPLQIYTGKEASIPDLLRTPRFWIADEVDHFLKCILHNQEHMCTAEEGKKVLEIALGARESAEKHEKVVFD</sequence>
<name>A0A133VP91_9EURY</name>
<organism evidence="1 2">
    <name type="scientific">candidate division MSBL1 archaeon SCGC-AAA385D11</name>
    <dbReference type="NCBI Taxonomy" id="1698286"/>
    <lineage>
        <taxon>Archaea</taxon>
        <taxon>Methanobacteriati</taxon>
        <taxon>Methanobacteriota</taxon>
        <taxon>candidate division MSBL1</taxon>
    </lineage>
</organism>
<reference evidence="1 2" key="1">
    <citation type="journal article" date="2016" name="Sci. Rep.">
        <title>Metabolic traits of an uncultured archaeal lineage -MSBL1- from brine pools of the Red Sea.</title>
        <authorList>
            <person name="Mwirichia R."/>
            <person name="Alam I."/>
            <person name="Rashid M."/>
            <person name="Vinu M."/>
            <person name="Ba-Alawi W."/>
            <person name="Anthony Kamau A."/>
            <person name="Kamanda Ngugi D."/>
            <person name="Goker M."/>
            <person name="Klenk H.P."/>
            <person name="Bajic V."/>
            <person name="Stingl U."/>
        </authorList>
    </citation>
    <scope>NUCLEOTIDE SEQUENCE [LARGE SCALE GENOMIC DNA]</scope>
    <source>
        <strain evidence="1">SCGC-AAA385D11</strain>
    </source>
</reference>
<dbReference type="Gene3D" id="3.30.360.10">
    <property type="entry name" value="Dihydrodipicolinate Reductase, domain 2"/>
    <property type="match status" value="1"/>
</dbReference>
<gene>
    <name evidence="1" type="ORF">AKJ58_00445</name>
</gene>
<comment type="caution">
    <text evidence="1">The sequence shown here is derived from an EMBL/GenBank/DDBJ whole genome shotgun (WGS) entry which is preliminary data.</text>
</comment>
<keyword evidence="2" id="KW-1185">Reference proteome</keyword>
<dbReference type="AlphaFoldDB" id="A0A133VP91"/>
<dbReference type="Proteomes" id="UP000070256">
    <property type="component" value="Unassembled WGS sequence"/>
</dbReference>
<protein>
    <recommendedName>
        <fullName evidence="3">Gfo/Idh/MocA-like oxidoreductase C-terminal domain-containing protein</fullName>
    </recommendedName>
</protein>
<evidence type="ECO:0000313" key="1">
    <source>
        <dbReference type="EMBL" id="KXB08252.1"/>
    </source>
</evidence>
<accession>A0A133VP91</accession>
<dbReference type="EMBL" id="LHYK01000005">
    <property type="protein sequence ID" value="KXB08252.1"/>
    <property type="molecule type" value="Genomic_DNA"/>
</dbReference>
<evidence type="ECO:0008006" key="3">
    <source>
        <dbReference type="Google" id="ProtNLM"/>
    </source>
</evidence>
<evidence type="ECO:0000313" key="2">
    <source>
        <dbReference type="Proteomes" id="UP000070256"/>
    </source>
</evidence>